<protein>
    <submittedName>
        <fullName evidence="2">Oidioi.mRNA.OKI2018_I69.chr2.g7553.t1.cds</fullName>
    </submittedName>
</protein>
<keyword evidence="3" id="KW-1185">Reference proteome</keyword>
<gene>
    <name evidence="2" type="ORF">OKIOD_LOCUS16318</name>
</gene>
<evidence type="ECO:0000313" key="3">
    <source>
        <dbReference type="Proteomes" id="UP001158576"/>
    </source>
</evidence>
<evidence type="ECO:0000313" key="2">
    <source>
        <dbReference type="EMBL" id="CAG5113443.1"/>
    </source>
</evidence>
<accession>A0ABN7TD05</accession>
<feature type="compositionally biased region" description="Basic and acidic residues" evidence="1">
    <location>
        <begin position="177"/>
        <end position="186"/>
    </location>
</feature>
<sequence>MPFKPNWDEDLAKKAPVKHKVPVQELVQFHEKRVKHLAEDLFVETLPEVGYGSELREEDYDVQSGTPFFPSGIFTMKGQDVLYLVGLEKIVSKLSRDKKCNQPLENMQCHFCFTDFSPTWGRLEEEDDEKIVCEGTALKSDKTKNARIAFSYAKTMAEQLQATVHCTQQIREKKIKKTDEEEKPEKDEEVEEKENESPQNLTVPGSQDNPIVL</sequence>
<proteinExistence type="predicted"/>
<reference evidence="2 3" key="1">
    <citation type="submission" date="2021-04" db="EMBL/GenBank/DDBJ databases">
        <authorList>
            <person name="Bliznina A."/>
        </authorList>
    </citation>
    <scope>NUCLEOTIDE SEQUENCE [LARGE SCALE GENOMIC DNA]</scope>
</reference>
<dbReference type="EMBL" id="OU015567">
    <property type="protein sequence ID" value="CAG5113443.1"/>
    <property type="molecule type" value="Genomic_DNA"/>
</dbReference>
<name>A0ABN7TD05_OIKDI</name>
<organism evidence="2 3">
    <name type="scientific">Oikopleura dioica</name>
    <name type="common">Tunicate</name>
    <dbReference type="NCBI Taxonomy" id="34765"/>
    <lineage>
        <taxon>Eukaryota</taxon>
        <taxon>Metazoa</taxon>
        <taxon>Chordata</taxon>
        <taxon>Tunicata</taxon>
        <taxon>Appendicularia</taxon>
        <taxon>Copelata</taxon>
        <taxon>Oikopleuridae</taxon>
        <taxon>Oikopleura</taxon>
    </lineage>
</organism>
<evidence type="ECO:0000256" key="1">
    <source>
        <dbReference type="SAM" id="MobiDB-lite"/>
    </source>
</evidence>
<feature type="compositionally biased region" description="Polar residues" evidence="1">
    <location>
        <begin position="197"/>
        <end position="213"/>
    </location>
</feature>
<dbReference type="Proteomes" id="UP001158576">
    <property type="component" value="Chromosome 2"/>
</dbReference>
<feature type="region of interest" description="Disordered" evidence="1">
    <location>
        <begin position="172"/>
        <end position="213"/>
    </location>
</feature>